<keyword evidence="5" id="KW-0539">Nucleus</keyword>
<feature type="domain" description="Zn(2)-C6 fungal-type" evidence="7">
    <location>
        <begin position="6"/>
        <end position="38"/>
    </location>
</feature>
<feature type="compositionally biased region" description="Low complexity" evidence="6">
    <location>
        <begin position="59"/>
        <end position="73"/>
    </location>
</feature>
<dbReference type="GO" id="GO:0005634">
    <property type="term" value="C:nucleus"/>
    <property type="evidence" value="ECO:0007669"/>
    <property type="project" value="UniProtKB-SubCell"/>
</dbReference>
<reference evidence="8" key="1">
    <citation type="submission" date="2021-05" db="EMBL/GenBank/DDBJ databases">
        <title>Comparative genomics of three Colletotrichum scovillei strains and genetic complementation revealed genes involved fungal growth and virulence on chili pepper.</title>
        <authorList>
            <person name="Hsieh D.-K."/>
            <person name="Chuang S.-C."/>
            <person name="Chen C.-Y."/>
            <person name="Chao Y.-T."/>
            <person name="Lu M.-Y.J."/>
            <person name="Lee M.-H."/>
            <person name="Shih M.-C."/>
        </authorList>
    </citation>
    <scope>NUCLEOTIDE SEQUENCE</scope>
    <source>
        <strain evidence="8">Coll-153</strain>
    </source>
</reference>
<dbReference type="PROSITE" id="PS00463">
    <property type="entry name" value="ZN2_CY6_FUNGAL_1"/>
    <property type="match status" value="1"/>
</dbReference>
<dbReference type="GO" id="GO:0000981">
    <property type="term" value="F:DNA-binding transcription factor activity, RNA polymerase II-specific"/>
    <property type="evidence" value="ECO:0007669"/>
    <property type="project" value="InterPro"/>
</dbReference>
<evidence type="ECO:0000256" key="6">
    <source>
        <dbReference type="SAM" id="MobiDB-lite"/>
    </source>
</evidence>
<organism evidence="8 9">
    <name type="scientific">Colletotrichum scovillei</name>
    <dbReference type="NCBI Taxonomy" id="1209932"/>
    <lineage>
        <taxon>Eukaryota</taxon>
        <taxon>Fungi</taxon>
        <taxon>Dikarya</taxon>
        <taxon>Ascomycota</taxon>
        <taxon>Pezizomycotina</taxon>
        <taxon>Sordariomycetes</taxon>
        <taxon>Hypocreomycetidae</taxon>
        <taxon>Glomerellales</taxon>
        <taxon>Glomerellaceae</taxon>
        <taxon>Colletotrichum</taxon>
        <taxon>Colletotrichum acutatum species complex</taxon>
    </lineage>
</organism>
<dbReference type="Pfam" id="PF04082">
    <property type="entry name" value="Fungal_trans"/>
    <property type="match status" value="1"/>
</dbReference>
<dbReference type="InterPro" id="IPR036864">
    <property type="entry name" value="Zn2-C6_fun-type_DNA-bd_sf"/>
</dbReference>
<evidence type="ECO:0000259" key="7">
    <source>
        <dbReference type="PROSITE" id="PS50048"/>
    </source>
</evidence>
<dbReference type="PROSITE" id="PS50048">
    <property type="entry name" value="ZN2_CY6_FUNGAL_2"/>
    <property type="match status" value="1"/>
</dbReference>
<feature type="region of interest" description="Disordered" evidence="6">
    <location>
        <begin position="39"/>
        <end position="74"/>
    </location>
</feature>
<evidence type="ECO:0000256" key="1">
    <source>
        <dbReference type="ARBA" id="ARBA00004123"/>
    </source>
</evidence>
<evidence type="ECO:0000313" key="9">
    <source>
        <dbReference type="Proteomes" id="UP000699042"/>
    </source>
</evidence>
<name>A0A9P7RB22_9PEZI</name>
<dbReference type="GO" id="GO:0008270">
    <property type="term" value="F:zinc ion binding"/>
    <property type="evidence" value="ECO:0007669"/>
    <property type="project" value="InterPro"/>
</dbReference>
<dbReference type="SUPFAM" id="SSF57701">
    <property type="entry name" value="Zn2/Cys6 DNA-binding domain"/>
    <property type="match status" value="1"/>
</dbReference>
<dbReference type="PANTHER" id="PTHR47338">
    <property type="entry name" value="ZN(II)2CYS6 TRANSCRIPTION FACTOR (EUROFUNG)-RELATED"/>
    <property type="match status" value="1"/>
</dbReference>
<dbReference type="SMART" id="SM00906">
    <property type="entry name" value="Fungal_trans"/>
    <property type="match status" value="1"/>
</dbReference>
<keyword evidence="3" id="KW-0805">Transcription regulation</keyword>
<comment type="caution">
    <text evidence="8">The sequence shown here is derived from an EMBL/GenBank/DDBJ whole genome shotgun (WGS) entry which is preliminary data.</text>
</comment>
<protein>
    <recommendedName>
        <fullName evidence="7">Zn(2)-C6 fungal-type domain-containing protein</fullName>
    </recommendedName>
</protein>
<dbReference type="EMBL" id="JAESDN010000003">
    <property type="protein sequence ID" value="KAG7053262.1"/>
    <property type="molecule type" value="Genomic_DNA"/>
</dbReference>
<keyword evidence="2" id="KW-0479">Metal-binding</keyword>
<evidence type="ECO:0000256" key="4">
    <source>
        <dbReference type="ARBA" id="ARBA00023163"/>
    </source>
</evidence>
<dbReference type="CDD" id="cd00067">
    <property type="entry name" value="GAL4"/>
    <property type="match status" value="1"/>
</dbReference>
<evidence type="ECO:0000256" key="2">
    <source>
        <dbReference type="ARBA" id="ARBA00022723"/>
    </source>
</evidence>
<dbReference type="Proteomes" id="UP000699042">
    <property type="component" value="Unassembled WGS sequence"/>
</dbReference>
<dbReference type="PANTHER" id="PTHR47338:SF16">
    <property type="entry name" value="TRANSCRIPTION FACTOR, PUTATIVE (AFU_ORTHOLOGUE AFUA_2G09360)-RELATED"/>
    <property type="match status" value="1"/>
</dbReference>
<evidence type="ECO:0000313" key="8">
    <source>
        <dbReference type="EMBL" id="KAG7053262.1"/>
    </source>
</evidence>
<dbReference type="InterPro" id="IPR001138">
    <property type="entry name" value="Zn2Cys6_DnaBD"/>
</dbReference>
<dbReference type="GO" id="GO:0006351">
    <property type="term" value="P:DNA-templated transcription"/>
    <property type="evidence" value="ECO:0007669"/>
    <property type="project" value="InterPro"/>
</dbReference>
<evidence type="ECO:0000256" key="5">
    <source>
        <dbReference type="ARBA" id="ARBA00023242"/>
    </source>
</evidence>
<dbReference type="InterPro" id="IPR050815">
    <property type="entry name" value="TF_fung"/>
</dbReference>
<proteinExistence type="predicted"/>
<sequence>MKPPKACRQCRESKRKCLRRSLAVGEPCDTCRARSLPCASSLSRVPPSPLPLLPRPERTPSLSNTSTPTSTNTEGISLPLHTAVLLVDYYLDKLHNRPHSLFHPAKLRQEVRDGSISRILLLAICSMGSRFALDDETRALEAGLMEESKRMLLANLENVCVENIQACILIANLCAAHLNPSSEALFFRTGISLSHIMQLGTSTVGTRLVDLEIHRRIWWSLFMADRWSSSSLRLLPQIRDTELAVDLPMDEAIFESLDPTSTQLEKSWQPGIWAFKISLVQLFGPIQQLNRHSVNRSMTEEDIESSILSLSRQLETWEDSLPDNIKWKEDMLDWHINRGTGGPYVALHLGYHHYSVLLYFRFLSSQEPRSPAASMYHSRCKSHASAYSNLVKLARGKQGCEVVYPTVGHMAVVSSSVLLHTLLFGEEADLKSARDALNANFAAIVELRQYWPNTAPMIERLATFQNFCLLSGDSRTHDFDDWMVRFLTEYSLPLEEKDIQHVRSGMDYDIDSFSARTQVLTQQGRYTSFQTDTSDAYSLQLYEFDYLI</sequence>
<gene>
    <name evidence="8" type="ORF">JMJ77_000352</name>
</gene>
<dbReference type="InterPro" id="IPR007219">
    <property type="entry name" value="XnlR_reg_dom"/>
</dbReference>
<dbReference type="GO" id="GO:0003677">
    <property type="term" value="F:DNA binding"/>
    <property type="evidence" value="ECO:0007669"/>
    <property type="project" value="InterPro"/>
</dbReference>
<keyword evidence="9" id="KW-1185">Reference proteome</keyword>
<dbReference type="CDD" id="cd12148">
    <property type="entry name" value="fungal_TF_MHR"/>
    <property type="match status" value="1"/>
</dbReference>
<evidence type="ECO:0000256" key="3">
    <source>
        <dbReference type="ARBA" id="ARBA00023015"/>
    </source>
</evidence>
<keyword evidence="4" id="KW-0804">Transcription</keyword>
<comment type="subcellular location">
    <subcellularLocation>
        <location evidence="1">Nucleus</location>
    </subcellularLocation>
</comment>
<dbReference type="AlphaFoldDB" id="A0A9P7RB22"/>
<accession>A0A9P7RB22</accession>